<dbReference type="Gene3D" id="3.40.50.2000">
    <property type="entry name" value="Glycogen Phosphorylase B"/>
    <property type="match status" value="1"/>
</dbReference>
<keyword evidence="1" id="KW-0808">Transferase</keyword>
<keyword evidence="2" id="KW-1185">Reference proteome</keyword>
<sequence length="206" mass="21651">MTPATSTLHLVVPGPPNQRTGGYLYDARMAEGLRALGWQVFVHGLGGRFPGPDPEAERALSRLLAALPDGAPVLIDGLALGGLPDPLAAHASRLHPIALVHHPLRDETGLSPARAAELESLERRALAHCRGVIVSSPYTARRLRAWIPDRIGIRCVLPGTAAAIEAPAPGAHAPPRILCVGTVIPARARTCWCARSLRCATSPGTA</sequence>
<protein>
    <submittedName>
        <fullName evidence="1">Glycosyl transferase, group 1</fullName>
    </submittedName>
</protein>
<dbReference type="PATRIC" id="fig|1255043.3.peg.1817"/>
<proteinExistence type="predicted"/>
<dbReference type="AlphaFoldDB" id="L0DWS7"/>
<dbReference type="Proteomes" id="UP000010809">
    <property type="component" value="Chromosome"/>
</dbReference>
<organism evidence="1 2">
    <name type="scientific">Thioalkalivibrio nitratireducens (strain DSM 14787 / UNIQEM 213 / ALEN2)</name>
    <dbReference type="NCBI Taxonomy" id="1255043"/>
    <lineage>
        <taxon>Bacteria</taxon>
        <taxon>Pseudomonadati</taxon>
        <taxon>Pseudomonadota</taxon>
        <taxon>Gammaproteobacteria</taxon>
        <taxon>Chromatiales</taxon>
        <taxon>Ectothiorhodospiraceae</taxon>
        <taxon>Thioalkalivibrio</taxon>
    </lineage>
</organism>
<dbReference type="STRING" id="1255043.TVNIR_1795"/>
<dbReference type="HOGENOM" id="CLU_1331427_0_0_6"/>
<name>L0DWS7_THIND</name>
<evidence type="ECO:0000313" key="1">
    <source>
        <dbReference type="EMBL" id="AGA33457.1"/>
    </source>
</evidence>
<dbReference type="EMBL" id="CP003989">
    <property type="protein sequence ID" value="AGA33457.1"/>
    <property type="molecule type" value="Genomic_DNA"/>
</dbReference>
<dbReference type="GO" id="GO:0016740">
    <property type="term" value="F:transferase activity"/>
    <property type="evidence" value="ECO:0007669"/>
    <property type="project" value="UniProtKB-KW"/>
</dbReference>
<dbReference type="eggNOG" id="COG0438">
    <property type="taxonomic scope" value="Bacteria"/>
</dbReference>
<evidence type="ECO:0000313" key="2">
    <source>
        <dbReference type="Proteomes" id="UP000010809"/>
    </source>
</evidence>
<accession>L0DWS7</accession>
<dbReference type="SUPFAM" id="SSF53756">
    <property type="entry name" value="UDP-Glycosyltransferase/glycogen phosphorylase"/>
    <property type="match status" value="1"/>
</dbReference>
<dbReference type="KEGG" id="tni:TVNIR_1795"/>
<reference evidence="1" key="1">
    <citation type="submission" date="2015-12" db="EMBL/GenBank/DDBJ databases">
        <authorList>
            <person name="Tikhonova T.V."/>
            <person name="Pavlov A.R."/>
            <person name="Beletsky A.V."/>
            <person name="Mardanov A.V."/>
            <person name="Sorokin D.Y."/>
            <person name="Ravin N.V."/>
            <person name="Popov V.O."/>
        </authorList>
    </citation>
    <scope>NUCLEOTIDE SEQUENCE</scope>
    <source>
        <strain evidence="1">DSM 14787</strain>
    </source>
</reference>
<gene>
    <name evidence="1" type="ordered locus">TVNIR_1795</name>
</gene>